<keyword evidence="4" id="KW-0540">Nuclease</keyword>
<keyword evidence="6" id="KW-0378">Hydrolase</keyword>
<dbReference type="GO" id="GO:0004518">
    <property type="term" value="F:nuclease activity"/>
    <property type="evidence" value="ECO:0007669"/>
    <property type="project" value="UniProtKB-KW"/>
</dbReference>
<dbReference type="EMBL" id="KN827295">
    <property type="protein sequence ID" value="KIK76783.1"/>
    <property type="molecule type" value="Genomic_DNA"/>
</dbReference>
<evidence type="ECO:0000313" key="10">
    <source>
        <dbReference type="EMBL" id="KIK76783.1"/>
    </source>
</evidence>
<dbReference type="PANTHER" id="PTHR22930">
    <property type="match status" value="1"/>
</dbReference>
<evidence type="ECO:0000256" key="7">
    <source>
        <dbReference type="ARBA" id="ARBA00023242"/>
    </source>
</evidence>
<comment type="subcellular location">
    <subcellularLocation>
        <location evidence="2">Nucleus</location>
    </subcellularLocation>
</comment>
<dbReference type="HOGENOM" id="CLU_018552_2_1_1"/>
<evidence type="ECO:0000256" key="6">
    <source>
        <dbReference type="ARBA" id="ARBA00022801"/>
    </source>
</evidence>
<reference evidence="10 11" key="1">
    <citation type="submission" date="2014-04" db="EMBL/GenBank/DDBJ databases">
        <authorList>
            <consortium name="DOE Joint Genome Institute"/>
            <person name="Kuo A."/>
            <person name="Kohler A."/>
            <person name="Jargeat P."/>
            <person name="Nagy L.G."/>
            <person name="Floudas D."/>
            <person name="Copeland A."/>
            <person name="Barry K.W."/>
            <person name="Cichocki N."/>
            <person name="Veneault-Fourrey C."/>
            <person name="LaButti K."/>
            <person name="Lindquist E.A."/>
            <person name="Lipzen A."/>
            <person name="Lundell T."/>
            <person name="Morin E."/>
            <person name="Murat C."/>
            <person name="Sun H."/>
            <person name="Tunlid A."/>
            <person name="Henrissat B."/>
            <person name="Grigoriev I.V."/>
            <person name="Hibbett D.S."/>
            <person name="Martin F."/>
            <person name="Nordberg H.P."/>
            <person name="Cantor M.N."/>
            <person name="Hua S.X."/>
        </authorList>
    </citation>
    <scope>NUCLEOTIDE SEQUENCE [LARGE SCALE GENOMIC DNA]</scope>
    <source>
        <strain evidence="10 11">Ve08.2h10</strain>
    </source>
</reference>
<evidence type="ECO:0000259" key="9">
    <source>
        <dbReference type="Pfam" id="PF13359"/>
    </source>
</evidence>
<dbReference type="GO" id="GO:0005634">
    <property type="term" value="C:nucleus"/>
    <property type="evidence" value="ECO:0007669"/>
    <property type="project" value="UniProtKB-SubCell"/>
</dbReference>
<gene>
    <name evidence="10" type="ORF">PAXRUDRAFT_780309</name>
</gene>
<feature type="compositionally biased region" description="Acidic residues" evidence="8">
    <location>
        <begin position="400"/>
        <end position="410"/>
    </location>
</feature>
<evidence type="ECO:0000256" key="4">
    <source>
        <dbReference type="ARBA" id="ARBA00022722"/>
    </source>
</evidence>
<sequence length="438" mass="50123">MHSHSDSESSDDFIINTPAIINFHNAISALYDEVEKTRVLNNRPRPSRAPQLHLLDEWKIDHPELFQRKLRVNPEVFTCIIDKISAHPIFHNASNNPQLPVPIQLAIFLNAAGHYGNAATSQDIAEWAGVSVGTVHNCYKRVMIAILAQHDDLIHFDMENPRDVADKRKAKEYAEVRTCSQWKGGFLCVDGTPFNLFQKPGWHGEGFFDRKSNYSLSNQIVIFPHNLRIVDYSIGVPGSLHDSNAFQHTLCAQSPESFFGNNEWLWADSAYACHKWCVVPFKKPTGGSLSWAQKTFNYHLSRVCHPPLSYYRKNINLSNKIRVRSEHFYGSLKGRFQSLRELRVQIQTPDDLQYATTWIRCCLILHNMIVEIEEDFGLAPSHDQFAREYERLQEEREGGNDEGDLDEEGGGEGNFIGSAGQRFRNTLMDHLLQHLNHE</sequence>
<dbReference type="GO" id="GO:0046872">
    <property type="term" value="F:metal ion binding"/>
    <property type="evidence" value="ECO:0007669"/>
    <property type="project" value="UniProtKB-KW"/>
</dbReference>
<evidence type="ECO:0000256" key="3">
    <source>
        <dbReference type="ARBA" id="ARBA00006958"/>
    </source>
</evidence>
<dbReference type="OrthoDB" id="2668416at2759"/>
<evidence type="ECO:0000256" key="1">
    <source>
        <dbReference type="ARBA" id="ARBA00001968"/>
    </source>
</evidence>
<evidence type="ECO:0000256" key="5">
    <source>
        <dbReference type="ARBA" id="ARBA00022723"/>
    </source>
</evidence>
<dbReference type="Pfam" id="PF13359">
    <property type="entry name" value="DDE_Tnp_4"/>
    <property type="match status" value="1"/>
</dbReference>
<dbReference type="InterPro" id="IPR045249">
    <property type="entry name" value="HARBI1-like"/>
</dbReference>
<name>A0A0D0CNC6_9AGAM</name>
<dbReference type="InterPro" id="IPR027806">
    <property type="entry name" value="HARBI1_dom"/>
</dbReference>
<keyword evidence="7" id="KW-0539">Nucleus</keyword>
<keyword evidence="11" id="KW-1185">Reference proteome</keyword>
<reference evidence="11" key="2">
    <citation type="submission" date="2015-01" db="EMBL/GenBank/DDBJ databases">
        <title>Evolutionary Origins and Diversification of the Mycorrhizal Mutualists.</title>
        <authorList>
            <consortium name="DOE Joint Genome Institute"/>
            <consortium name="Mycorrhizal Genomics Consortium"/>
            <person name="Kohler A."/>
            <person name="Kuo A."/>
            <person name="Nagy L.G."/>
            <person name="Floudas D."/>
            <person name="Copeland A."/>
            <person name="Barry K.W."/>
            <person name="Cichocki N."/>
            <person name="Veneault-Fourrey C."/>
            <person name="LaButti K."/>
            <person name="Lindquist E.A."/>
            <person name="Lipzen A."/>
            <person name="Lundell T."/>
            <person name="Morin E."/>
            <person name="Murat C."/>
            <person name="Riley R."/>
            <person name="Ohm R."/>
            <person name="Sun H."/>
            <person name="Tunlid A."/>
            <person name="Henrissat B."/>
            <person name="Grigoriev I.V."/>
            <person name="Hibbett D.S."/>
            <person name="Martin F."/>
        </authorList>
    </citation>
    <scope>NUCLEOTIDE SEQUENCE [LARGE SCALE GENOMIC DNA]</scope>
    <source>
        <strain evidence="11">Ve08.2h10</strain>
    </source>
</reference>
<keyword evidence="5" id="KW-0479">Metal-binding</keyword>
<dbReference type="PANTHER" id="PTHR22930:SF85">
    <property type="entry name" value="GH03217P-RELATED"/>
    <property type="match status" value="1"/>
</dbReference>
<feature type="region of interest" description="Disordered" evidence="8">
    <location>
        <begin position="393"/>
        <end position="416"/>
    </location>
</feature>
<protein>
    <recommendedName>
        <fullName evidence="9">DDE Tnp4 domain-containing protein</fullName>
    </recommendedName>
</protein>
<comment type="cofactor">
    <cofactor evidence="1">
        <name>a divalent metal cation</name>
        <dbReference type="ChEBI" id="CHEBI:60240"/>
    </cofactor>
</comment>
<dbReference type="Proteomes" id="UP000054538">
    <property type="component" value="Unassembled WGS sequence"/>
</dbReference>
<dbReference type="InParanoid" id="A0A0D0CNC6"/>
<evidence type="ECO:0000256" key="2">
    <source>
        <dbReference type="ARBA" id="ARBA00004123"/>
    </source>
</evidence>
<organism evidence="10 11">
    <name type="scientific">Paxillus rubicundulus Ve08.2h10</name>
    <dbReference type="NCBI Taxonomy" id="930991"/>
    <lineage>
        <taxon>Eukaryota</taxon>
        <taxon>Fungi</taxon>
        <taxon>Dikarya</taxon>
        <taxon>Basidiomycota</taxon>
        <taxon>Agaricomycotina</taxon>
        <taxon>Agaricomycetes</taxon>
        <taxon>Agaricomycetidae</taxon>
        <taxon>Boletales</taxon>
        <taxon>Paxilineae</taxon>
        <taxon>Paxillaceae</taxon>
        <taxon>Paxillus</taxon>
    </lineage>
</organism>
<feature type="domain" description="DDE Tnp4" evidence="9">
    <location>
        <begin position="189"/>
        <end position="304"/>
    </location>
</feature>
<evidence type="ECO:0000313" key="11">
    <source>
        <dbReference type="Proteomes" id="UP000054538"/>
    </source>
</evidence>
<accession>A0A0D0CNC6</accession>
<proteinExistence type="inferred from homology"/>
<dbReference type="AlphaFoldDB" id="A0A0D0CNC6"/>
<dbReference type="GO" id="GO:0016787">
    <property type="term" value="F:hydrolase activity"/>
    <property type="evidence" value="ECO:0007669"/>
    <property type="project" value="UniProtKB-KW"/>
</dbReference>
<evidence type="ECO:0000256" key="8">
    <source>
        <dbReference type="SAM" id="MobiDB-lite"/>
    </source>
</evidence>
<comment type="similarity">
    <text evidence="3">Belongs to the HARBI1 family.</text>
</comment>